<evidence type="ECO:0000256" key="1">
    <source>
        <dbReference type="ARBA" id="ARBA00022603"/>
    </source>
</evidence>
<dbReference type="GO" id="GO:0070475">
    <property type="term" value="P:rRNA base methylation"/>
    <property type="evidence" value="ECO:0007669"/>
    <property type="project" value="TreeGrafter"/>
</dbReference>
<evidence type="ECO:0000313" key="8">
    <source>
        <dbReference type="EMBL" id="KAG5645555.1"/>
    </source>
</evidence>
<organism evidence="8 9">
    <name type="scientific">Asterophora parasitica</name>
    <dbReference type="NCBI Taxonomy" id="117018"/>
    <lineage>
        <taxon>Eukaryota</taxon>
        <taxon>Fungi</taxon>
        <taxon>Dikarya</taxon>
        <taxon>Basidiomycota</taxon>
        <taxon>Agaricomycotina</taxon>
        <taxon>Agaricomycetes</taxon>
        <taxon>Agaricomycetidae</taxon>
        <taxon>Agaricales</taxon>
        <taxon>Tricholomatineae</taxon>
        <taxon>Lyophyllaceae</taxon>
        <taxon>Asterophora</taxon>
    </lineage>
</organism>
<proteinExistence type="inferred from homology"/>
<evidence type="ECO:0000256" key="4">
    <source>
        <dbReference type="ARBA" id="ARBA00022884"/>
    </source>
</evidence>
<feature type="compositionally biased region" description="Basic residues" evidence="6">
    <location>
        <begin position="194"/>
        <end position="207"/>
    </location>
</feature>
<keyword evidence="3 5" id="KW-0949">S-adenosyl-L-methionine</keyword>
<feature type="domain" description="SAM-dependent MTase RsmB/NOP-type" evidence="7">
    <location>
        <begin position="1"/>
        <end position="170"/>
    </location>
</feature>
<dbReference type="GO" id="GO:0008173">
    <property type="term" value="F:RNA methyltransferase activity"/>
    <property type="evidence" value="ECO:0007669"/>
    <property type="project" value="InterPro"/>
</dbReference>
<dbReference type="PANTHER" id="PTHR22807:SF4">
    <property type="entry name" value="28S RRNA (CYTOSINE-C(5))-METHYLTRANSFERASE"/>
    <property type="match status" value="1"/>
</dbReference>
<dbReference type="GO" id="GO:0003723">
    <property type="term" value="F:RNA binding"/>
    <property type="evidence" value="ECO:0007669"/>
    <property type="project" value="UniProtKB-UniRule"/>
</dbReference>
<accession>A0A9P7KE58</accession>
<evidence type="ECO:0000313" key="9">
    <source>
        <dbReference type="Proteomes" id="UP000775547"/>
    </source>
</evidence>
<evidence type="ECO:0000256" key="6">
    <source>
        <dbReference type="SAM" id="MobiDB-lite"/>
    </source>
</evidence>
<evidence type="ECO:0000259" key="7">
    <source>
        <dbReference type="PROSITE" id="PS51686"/>
    </source>
</evidence>
<evidence type="ECO:0000256" key="2">
    <source>
        <dbReference type="ARBA" id="ARBA00022679"/>
    </source>
</evidence>
<comment type="similarity">
    <text evidence="5">Belongs to the class I-like SAM-binding methyltransferase superfamily. RsmB/NOP family.</text>
</comment>
<dbReference type="Gene3D" id="3.40.50.150">
    <property type="entry name" value="Vaccinia Virus protein VP39"/>
    <property type="match status" value="1"/>
</dbReference>
<dbReference type="InterPro" id="IPR049560">
    <property type="entry name" value="MeTrfase_RsmB-F_NOP2_cat"/>
</dbReference>
<dbReference type="InterPro" id="IPR029063">
    <property type="entry name" value="SAM-dependent_MTases_sf"/>
</dbReference>
<evidence type="ECO:0000256" key="5">
    <source>
        <dbReference type="PROSITE-ProRule" id="PRU01023"/>
    </source>
</evidence>
<keyword evidence="1 5" id="KW-0489">Methyltransferase</keyword>
<evidence type="ECO:0000256" key="3">
    <source>
        <dbReference type="ARBA" id="ARBA00022691"/>
    </source>
</evidence>
<protein>
    <recommendedName>
        <fullName evidence="7">SAM-dependent MTase RsmB/NOP-type domain-containing protein</fullName>
    </recommendedName>
</protein>
<name>A0A9P7KE58_9AGAR</name>
<feature type="region of interest" description="Disordered" evidence="6">
    <location>
        <begin position="178"/>
        <end position="207"/>
    </location>
</feature>
<dbReference type="PANTHER" id="PTHR22807">
    <property type="entry name" value="NOP2 YEAST -RELATED NOL1/NOP2/FMU SUN DOMAIN-CONTAINING"/>
    <property type="match status" value="1"/>
</dbReference>
<dbReference type="Proteomes" id="UP000775547">
    <property type="component" value="Unassembled WGS sequence"/>
</dbReference>
<dbReference type="InterPro" id="IPR001678">
    <property type="entry name" value="MeTrfase_RsmB-F_NOP2_dom"/>
</dbReference>
<dbReference type="AlphaFoldDB" id="A0A9P7KE58"/>
<dbReference type="GO" id="GO:0005730">
    <property type="term" value="C:nucleolus"/>
    <property type="evidence" value="ECO:0007669"/>
    <property type="project" value="TreeGrafter"/>
</dbReference>
<dbReference type="EMBL" id="JABCKV010000037">
    <property type="protein sequence ID" value="KAG5645555.1"/>
    <property type="molecule type" value="Genomic_DNA"/>
</dbReference>
<comment type="caution">
    <text evidence="8">The sequence shown here is derived from an EMBL/GenBank/DDBJ whole genome shotgun (WGS) entry which is preliminary data.</text>
</comment>
<dbReference type="SUPFAM" id="SSF53335">
    <property type="entry name" value="S-adenosyl-L-methionine-dependent methyltransferases"/>
    <property type="match status" value="1"/>
</dbReference>
<feature type="binding site" evidence="5">
    <location>
        <position position="36"/>
    </location>
    <ligand>
        <name>S-adenosyl-L-methionine</name>
        <dbReference type="ChEBI" id="CHEBI:59789"/>
    </ligand>
</feature>
<keyword evidence="4 5" id="KW-0694">RNA-binding</keyword>
<keyword evidence="2 5" id="KW-0808">Transferase</keyword>
<dbReference type="OrthoDB" id="435282at2759"/>
<feature type="active site" description="Nucleophile" evidence="5">
    <location>
        <position position="94"/>
    </location>
</feature>
<gene>
    <name evidence="8" type="ORF">DXG03_005830</name>
</gene>
<keyword evidence="9" id="KW-1185">Reference proteome</keyword>
<comment type="caution">
    <text evidence="5">Lacks conserved residue(s) required for the propagation of feature annotation.</text>
</comment>
<reference evidence="8" key="2">
    <citation type="submission" date="2021-10" db="EMBL/GenBank/DDBJ databases">
        <title>Phylogenomics reveals ancestral predisposition of the termite-cultivated fungus Termitomyces towards a domesticated lifestyle.</title>
        <authorList>
            <person name="Auxier B."/>
            <person name="Grum-Grzhimaylo A."/>
            <person name="Cardenas M.E."/>
            <person name="Lodge J.D."/>
            <person name="Laessoe T."/>
            <person name="Pedersen O."/>
            <person name="Smith M.E."/>
            <person name="Kuyper T.W."/>
            <person name="Franco-Molano E.A."/>
            <person name="Baroni T.J."/>
            <person name="Aanen D.K."/>
        </authorList>
    </citation>
    <scope>NUCLEOTIDE SEQUENCE</scope>
    <source>
        <strain evidence="8">AP01</strain>
        <tissue evidence="8">Mycelium</tissue>
    </source>
</reference>
<sequence length="207" mass="23287">MLSRAGCKNVEPLNVDFLTVDPLDPKYGRVTHILLDPSCSGSGIVNRLDHLLETEIEDDGDQEDRLKRLAAFQLLMIKHAMKFPGVRKIVYSTCSIHATENEHVVRETLNSEEARTGPFSLADRTEVLPQWHRRGLPDELEHQGQAESLVRCLPGDDATNGFFVSCFVRDVALNEKRKADAIEDDDGHEAGVPQKKKKKKKRKPNHA</sequence>
<reference evidence="8" key="1">
    <citation type="submission" date="2020-07" db="EMBL/GenBank/DDBJ databases">
        <authorList>
            <person name="Nieuwenhuis M."/>
            <person name="Van De Peppel L.J.J."/>
        </authorList>
    </citation>
    <scope>NUCLEOTIDE SEQUENCE</scope>
    <source>
        <strain evidence="8">AP01</strain>
        <tissue evidence="8">Mycelium</tissue>
    </source>
</reference>
<dbReference type="InterPro" id="IPR023267">
    <property type="entry name" value="RCMT"/>
</dbReference>
<dbReference type="PROSITE" id="PS51686">
    <property type="entry name" value="SAM_MT_RSMB_NOP"/>
    <property type="match status" value="1"/>
</dbReference>
<feature type="binding site" evidence="5">
    <location>
        <position position="16"/>
    </location>
    <ligand>
        <name>S-adenosyl-L-methionine</name>
        <dbReference type="ChEBI" id="CHEBI:59789"/>
    </ligand>
</feature>
<dbReference type="Pfam" id="PF01189">
    <property type="entry name" value="Methyltr_RsmB-F"/>
    <property type="match status" value="1"/>
</dbReference>
<dbReference type="PRINTS" id="PR02008">
    <property type="entry name" value="RCMTFAMILY"/>
</dbReference>